<dbReference type="InterPro" id="IPR052929">
    <property type="entry name" value="RNase_H-like_EbsB-rel"/>
</dbReference>
<dbReference type="InterPro" id="IPR036397">
    <property type="entry name" value="RNaseH_sf"/>
</dbReference>
<reference evidence="2 3" key="1">
    <citation type="journal article" date="2018" name="Front. Plant Sci.">
        <title>Red Clover (Trifolium pratense) and Zigzag Clover (T. medium) - A Picture of Genomic Similarities and Differences.</title>
        <authorList>
            <person name="Dluhosova J."/>
            <person name="Istvanek J."/>
            <person name="Nedelnik J."/>
            <person name="Repkova J."/>
        </authorList>
    </citation>
    <scope>NUCLEOTIDE SEQUENCE [LARGE SCALE GENOMIC DNA]</scope>
    <source>
        <strain evidence="3">cv. 10/8</strain>
        <tissue evidence="2">Leaf</tissue>
    </source>
</reference>
<accession>A0A392S4P1</accession>
<evidence type="ECO:0000313" key="2">
    <source>
        <dbReference type="EMBL" id="MCI43629.1"/>
    </source>
</evidence>
<feature type="domain" description="RNase H type-1" evidence="1">
    <location>
        <begin position="18"/>
        <end position="92"/>
    </location>
</feature>
<dbReference type="InterPro" id="IPR044730">
    <property type="entry name" value="RNase_H-like_dom_plant"/>
</dbReference>
<comment type="caution">
    <text evidence="2">The sequence shown here is derived from an EMBL/GenBank/DDBJ whole genome shotgun (WGS) entry which is preliminary data.</text>
</comment>
<keyword evidence="3" id="KW-1185">Reference proteome</keyword>
<dbReference type="Pfam" id="PF13456">
    <property type="entry name" value="RVT_3"/>
    <property type="match status" value="1"/>
</dbReference>
<dbReference type="Proteomes" id="UP000265520">
    <property type="component" value="Unassembled WGS sequence"/>
</dbReference>
<name>A0A392S4P1_9FABA</name>
<proteinExistence type="predicted"/>
<dbReference type="CDD" id="cd06222">
    <property type="entry name" value="RNase_H_like"/>
    <property type="match status" value="1"/>
</dbReference>
<dbReference type="AlphaFoldDB" id="A0A392S4P1"/>
<evidence type="ECO:0000259" key="1">
    <source>
        <dbReference type="Pfam" id="PF13456"/>
    </source>
</evidence>
<dbReference type="PANTHER" id="PTHR47074:SF48">
    <property type="entry name" value="POLYNUCLEOTIDYL TRANSFERASE, RIBONUCLEASE H-LIKE SUPERFAMILY PROTEIN"/>
    <property type="match status" value="1"/>
</dbReference>
<organism evidence="2 3">
    <name type="scientific">Trifolium medium</name>
    <dbReference type="NCBI Taxonomy" id="97028"/>
    <lineage>
        <taxon>Eukaryota</taxon>
        <taxon>Viridiplantae</taxon>
        <taxon>Streptophyta</taxon>
        <taxon>Embryophyta</taxon>
        <taxon>Tracheophyta</taxon>
        <taxon>Spermatophyta</taxon>
        <taxon>Magnoliopsida</taxon>
        <taxon>eudicotyledons</taxon>
        <taxon>Gunneridae</taxon>
        <taxon>Pentapetalae</taxon>
        <taxon>rosids</taxon>
        <taxon>fabids</taxon>
        <taxon>Fabales</taxon>
        <taxon>Fabaceae</taxon>
        <taxon>Papilionoideae</taxon>
        <taxon>50 kb inversion clade</taxon>
        <taxon>NPAAA clade</taxon>
        <taxon>Hologalegina</taxon>
        <taxon>IRL clade</taxon>
        <taxon>Trifolieae</taxon>
        <taxon>Trifolium</taxon>
    </lineage>
</organism>
<feature type="non-terminal residue" evidence="2">
    <location>
        <position position="94"/>
    </location>
</feature>
<dbReference type="Gene3D" id="3.30.420.10">
    <property type="entry name" value="Ribonuclease H-like superfamily/Ribonuclease H"/>
    <property type="match status" value="1"/>
</dbReference>
<evidence type="ECO:0000313" key="3">
    <source>
        <dbReference type="Proteomes" id="UP000265520"/>
    </source>
</evidence>
<dbReference type="EMBL" id="LXQA010320160">
    <property type="protein sequence ID" value="MCI43629.1"/>
    <property type="molecule type" value="Genomic_DNA"/>
</dbReference>
<dbReference type="GO" id="GO:0004523">
    <property type="term" value="F:RNA-DNA hybrid ribonuclease activity"/>
    <property type="evidence" value="ECO:0007669"/>
    <property type="project" value="InterPro"/>
</dbReference>
<protein>
    <submittedName>
        <fullName evidence="2">Cytochrome P450</fullName>
    </submittedName>
</protein>
<dbReference type="GO" id="GO:0003676">
    <property type="term" value="F:nucleic acid binding"/>
    <property type="evidence" value="ECO:0007669"/>
    <property type="project" value="InterPro"/>
</dbReference>
<dbReference type="PANTHER" id="PTHR47074">
    <property type="entry name" value="BNAC02G40300D PROTEIN"/>
    <property type="match status" value="1"/>
</dbReference>
<dbReference type="InterPro" id="IPR002156">
    <property type="entry name" value="RNaseH_domain"/>
</dbReference>
<sequence>MAGHERWILPEQGTYKCNVDAVIFKEQNRFGACMCIRGHRGNFIRAQTMWNYGNPLPHEAEAWSLKAAISWLRDLSFSSIAIELDCKLVVDGII</sequence>